<evidence type="ECO:0000256" key="1">
    <source>
        <dbReference type="ARBA" id="ARBA00001966"/>
    </source>
</evidence>
<dbReference type="NCBIfam" id="TIGR02495">
    <property type="entry name" value="NrdG2"/>
    <property type="match status" value="1"/>
</dbReference>
<keyword evidence="6" id="KW-0411">Iron-sulfur</keyword>
<dbReference type="InterPro" id="IPR034457">
    <property type="entry name" value="Organic_radical-activating"/>
</dbReference>
<dbReference type="RefSeq" id="WP_113889609.1">
    <property type="nucleotide sequence ID" value="NZ_QNRK01000012.1"/>
</dbReference>
<keyword evidence="8" id="KW-0670">Pyruvate</keyword>
<dbReference type="Gene3D" id="3.20.20.70">
    <property type="entry name" value="Aldolase class I"/>
    <property type="match status" value="1"/>
</dbReference>
<keyword evidence="9" id="KW-1185">Reference proteome</keyword>
<feature type="domain" description="Radical SAM core" evidence="7">
    <location>
        <begin position="17"/>
        <end position="211"/>
    </location>
</feature>
<dbReference type="AlphaFoldDB" id="A0A366FGC6"/>
<dbReference type="OrthoDB" id="9792276at2"/>
<gene>
    <name evidence="8" type="ORF">DFR50_112139</name>
</gene>
<dbReference type="PROSITE" id="PS51918">
    <property type="entry name" value="RADICAL_SAM"/>
    <property type="match status" value="1"/>
</dbReference>
<evidence type="ECO:0000256" key="4">
    <source>
        <dbReference type="ARBA" id="ARBA00022723"/>
    </source>
</evidence>
<proteinExistence type="predicted"/>
<keyword evidence="8" id="KW-0456">Lyase</keyword>
<reference evidence="8 9" key="1">
    <citation type="submission" date="2018-06" db="EMBL/GenBank/DDBJ databases">
        <title>Genomic Encyclopedia of Type Strains, Phase IV (KMG-IV): sequencing the most valuable type-strain genomes for metagenomic binning, comparative biology and taxonomic classification.</title>
        <authorList>
            <person name="Goeker M."/>
        </authorList>
    </citation>
    <scope>NUCLEOTIDE SEQUENCE [LARGE SCALE GENOMIC DNA]</scope>
    <source>
        <strain evidence="8 9">DSM 24875</strain>
    </source>
</reference>
<dbReference type="EMBL" id="QNRK01000012">
    <property type="protein sequence ID" value="RBP13166.1"/>
    <property type="molecule type" value="Genomic_DNA"/>
</dbReference>
<dbReference type="InterPro" id="IPR012840">
    <property type="entry name" value="NrdG2"/>
</dbReference>
<keyword evidence="2" id="KW-0004">4Fe-4S</keyword>
<dbReference type="Pfam" id="PF04055">
    <property type="entry name" value="Radical_SAM"/>
    <property type="match status" value="1"/>
</dbReference>
<dbReference type="SUPFAM" id="SSF102114">
    <property type="entry name" value="Radical SAM enzymes"/>
    <property type="match status" value="1"/>
</dbReference>
<dbReference type="PANTHER" id="PTHR30352">
    <property type="entry name" value="PYRUVATE FORMATE-LYASE-ACTIVATING ENZYME"/>
    <property type="match status" value="1"/>
</dbReference>
<evidence type="ECO:0000256" key="5">
    <source>
        <dbReference type="ARBA" id="ARBA00023004"/>
    </source>
</evidence>
<keyword evidence="5" id="KW-0408">Iron</keyword>
<protein>
    <submittedName>
        <fullName evidence="8">Pyruvate formate lyase activating enzyme</fullName>
    </submittedName>
</protein>
<comment type="caution">
    <text evidence="8">The sequence shown here is derived from an EMBL/GenBank/DDBJ whole genome shotgun (WGS) entry which is preliminary data.</text>
</comment>
<dbReference type="Proteomes" id="UP000253529">
    <property type="component" value="Unassembled WGS sequence"/>
</dbReference>
<dbReference type="GO" id="GO:0051539">
    <property type="term" value="F:4 iron, 4 sulfur cluster binding"/>
    <property type="evidence" value="ECO:0007669"/>
    <property type="project" value="UniProtKB-KW"/>
</dbReference>
<evidence type="ECO:0000259" key="7">
    <source>
        <dbReference type="PROSITE" id="PS51918"/>
    </source>
</evidence>
<dbReference type="InterPro" id="IPR007197">
    <property type="entry name" value="rSAM"/>
</dbReference>
<dbReference type="CDD" id="cd01335">
    <property type="entry name" value="Radical_SAM"/>
    <property type="match status" value="1"/>
</dbReference>
<evidence type="ECO:0000256" key="6">
    <source>
        <dbReference type="ARBA" id="ARBA00023014"/>
    </source>
</evidence>
<dbReference type="InterPro" id="IPR013785">
    <property type="entry name" value="Aldolase_TIM"/>
</dbReference>
<comment type="cofactor">
    <cofactor evidence="1">
        <name>[4Fe-4S] cluster</name>
        <dbReference type="ChEBI" id="CHEBI:49883"/>
    </cofactor>
</comment>
<keyword evidence="4" id="KW-0479">Metal-binding</keyword>
<evidence type="ECO:0000313" key="9">
    <source>
        <dbReference type="Proteomes" id="UP000253529"/>
    </source>
</evidence>
<dbReference type="SFLD" id="SFLDG01094">
    <property type="entry name" value="Uncharacterised_Radical_SAM_Su"/>
    <property type="match status" value="1"/>
</dbReference>
<sequence length="211" mass="22483">MADLRVGGLARFSSCDWPGRLVATVFLQGCSWRCRYCHNPHLLPTQSGNEMSWRDVLAFLDTRRRLLDGVVFSGGEPTVQAALLEAVRAVRELGFEVGLHTSGAAPHRLASLLPLLDWVGFDVKAPFGEYERITGVAGSGEAAAASLSLLIGSGVACDLRTTRHPALLDEGALARLSADLAELGVTARQQPFRAEGCADAELIELTVSAIG</sequence>
<dbReference type="SFLD" id="SFLDS00029">
    <property type="entry name" value="Radical_SAM"/>
    <property type="match status" value="1"/>
</dbReference>
<dbReference type="InterPro" id="IPR058240">
    <property type="entry name" value="rSAM_sf"/>
</dbReference>
<dbReference type="PANTHER" id="PTHR30352:SF13">
    <property type="entry name" value="GLYCYL-RADICAL ENZYME ACTIVATING ENZYME YJJW-RELATED"/>
    <property type="match status" value="1"/>
</dbReference>
<dbReference type="GO" id="GO:0016829">
    <property type="term" value="F:lyase activity"/>
    <property type="evidence" value="ECO:0007669"/>
    <property type="project" value="UniProtKB-KW"/>
</dbReference>
<accession>A0A366FGC6</accession>
<name>A0A366FGC6_9HYPH</name>
<keyword evidence="3" id="KW-0949">S-adenosyl-L-methionine</keyword>
<evidence type="ECO:0000313" key="8">
    <source>
        <dbReference type="EMBL" id="RBP13166.1"/>
    </source>
</evidence>
<evidence type="ECO:0000256" key="3">
    <source>
        <dbReference type="ARBA" id="ARBA00022691"/>
    </source>
</evidence>
<organism evidence="8 9">
    <name type="scientific">Roseiarcus fermentans</name>
    <dbReference type="NCBI Taxonomy" id="1473586"/>
    <lineage>
        <taxon>Bacteria</taxon>
        <taxon>Pseudomonadati</taxon>
        <taxon>Pseudomonadota</taxon>
        <taxon>Alphaproteobacteria</taxon>
        <taxon>Hyphomicrobiales</taxon>
        <taxon>Roseiarcaceae</taxon>
        <taxon>Roseiarcus</taxon>
    </lineage>
</organism>
<dbReference type="GO" id="GO:0046872">
    <property type="term" value="F:metal ion binding"/>
    <property type="evidence" value="ECO:0007669"/>
    <property type="project" value="UniProtKB-KW"/>
</dbReference>
<evidence type="ECO:0000256" key="2">
    <source>
        <dbReference type="ARBA" id="ARBA00022485"/>
    </source>
</evidence>